<sequence length="240" mass="27457">MDRLQKVMARAGVASRRKSEQMIRDGKVQVNGEVVTELGVKVDANKDRIEVEGRPIKPEQKRYILFHKPTGVITSMSDPQNRPVVADFVRDLDERVYPVGRLDFDTEGLLLLTNDGELAHRLTHPRHEVDKVYRAKVKGIPGADALRHLQSGVELSDGWTAPARVRLVQSGKRESLLEMTLHEGRNRQVRRMCEAVGHPVLHLQRIRLDFLTLDGLKTGHWRELTRTEQHRLKKRIGLMP</sequence>
<dbReference type="SUPFAM" id="SSF55174">
    <property type="entry name" value="Alpha-L RNA-binding motif"/>
    <property type="match status" value="1"/>
</dbReference>
<evidence type="ECO:0000256" key="5">
    <source>
        <dbReference type="RuleBase" id="RU003887"/>
    </source>
</evidence>
<evidence type="ECO:0000259" key="6">
    <source>
        <dbReference type="SMART" id="SM00363"/>
    </source>
</evidence>
<dbReference type="FunFam" id="3.10.290.10:FF:000003">
    <property type="entry name" value="Pseudouridine synthase"/>
    <property type="match status" value="1"/>
</dbReference>
<dbReference type="Pfam" id="PF01479">
    <property type="entry name" value="S4"/>
    <property type="match status" value="1"/>
</dbReference>
<dbReference type="PROSITE" id="PS01149">
    <property type="entry name" value="PSI_RSU"/>
    <property type="match status" value="1"/>
</dbReference>
<proteinExistence type="inferred from homology"/>
<dbReference type="InterPro" id="IPR020103">
    <property type="entry name" value="PsdUridine_synth_cat_dom_sf"/>
</dbReference>
<keyword evidence="3 5" id="KW-0413">Isomerase</keyword>
<dbReference type="STRING" id="1236220.SAMN04488112_10853"/>
<dbReference type="GO" id="GO:0003723">
    <property type="term" value="F:RNA binding"/>
    <property type="evidence" value="ECO:0007669"/>
    <property type="project" value="UniProtKB-KW"/>
</dbReference>
<evidence type="ECO:0000313" key="8">
    <source>
        <dbReference type="Proteomes" id="UP000199387"/>
    </source>
</evidence>
<dbReference type="Proteomes" id="UP000199387">
    <property type="component" value="Unassembled WGS sequence"/>
</dbReference>
<dbReference type="RefSeq" id="WP_091568416.1">
    <property type="nucleotide sequence ID" value="NZ_FMZA01000008.1"/>
</dbReference>
<evidence type="ECO:0000256" key="4">
    <source>
        <dbReference type="PROSITE-ProRule" id="PRU00182"/>
    </source>
</evidence>
<evidence type="ECO:0000256" key="1">
    <source>
        <dbReference type="ARBA" id="ARBA00008348"/>
    </source>
</evidence>
<evidence type="ECO:0000256" key="2">
    <source>
        <dbReference type="ARBA" id="ARBA00022884"/>
    </source>
</evidence>
<dbReference type="InterPro" id="IPR050343">
    <property type="entry name" value="RsuA_PseudoU_synthase"/>
</dbReference>
<dbReference type="SUPFAM" id="SSF55120">
    <property type="entry name" value="Pseudouridine synthase"/>
    <property type="match status" value="1"/>
</dbReference>
<dbReference type="InterPro" id="IPR006145">
    <property type="entry name" value="PsdUridine_synth_RsuA/RluA"/>
</dbReference>
<dbReference type="Gene3D" id="3.30.70.580">
    <property type="entry name" value="Pseudouridine synthase I, catalytic domain, N-terminal subdomain"/>
    <property type="match status" value="1"/>
</dbReference>
<dbReference type="Pfam" id="PF00849">
    <property type="entry name" value="PseudoU_synth_2"/>
    <property type="match status" value="1"/>
</dbReference>
<gene>
    <name evidence="7" type="ORF">SAMN04488112_10853</name>
</gene>
<dbReference type="NCBIfam" id="TIGR00093">
    <property type="entry name" value="pseudouridine synthase"/>
    <property type="match status" value="1"/>
</dbReference>
<dbReference type="EMBL" id="FMZA01000008">
    <property type="protein sequence ID" value="SDC44850.1"/>
    <property type="molecule type" value="Genomic_DNA"/>
</dbReference>
<accession>A0A1G6LNL8</accession>
<dbReference type="PROSITE" id="PS50889">
    <property type="entry name" value="S4"/>
    <property type="match status" value="1"/>
</dbReference>
<dbReference type="InterPro" id="IPR018496">
    <property type="entry name" value="PsdUridine_synth_RsuA/RluB_CS"/>
</dbReference>
<dbReference type="InterPro" id="IPR036986">
    <property type="entry name" value="S4_RNA-bd_sf"/>
</dbReference>
<dbReference type="GO" id="GO:0120159">
    <property type="term" value="F:rRNA pseudouridine synthase activity"/>
    <property type="evidence" value="ECO:0007669"/>
    <property type="project" value="UniProtKB-ARBA"/>
</dbReference>
<dbReference type="FunFam" id="3.30.70.1560:FF:000001">
    <property type="entry name" value="Pseudouridine synthase"/>
    <property type="match status" value="1"/>
</dbReference>
<dbReference type="PANTHER" id="PTHR47683">
    <property type="entry name" value="PSEUDOURIDINE SYNTHASE FAMILY PROTEIN-RELATED"/>
    <property type="match status" value="1"/>
</dbReference>
<evidence type="ECO:0000313" key="7">
    <source>
        <dbReference type="EMBL" id="SDC44850.1"/>
    </source>
</evidence>
<dbReference type="EC" id="5.4.99.-" evidence="5"/>
<dbReference type="Gene3D" id="3.30.70.1560">
    <property type="entry name" value="Alpha-L RNA-binding motif"/>
    <property type="match status" value="1"/>
</dbReference>
<dbReference type="GO" id="GO:0005829">
    <property type="term" value="C:cytosol"/>
    <property type="evidence" value="ECO:0007669"/>
    <property type="project" value="UniProtKB-ARBA"/>
</dbReference>
<dbReference type="SMART" id="SM00363">
    <property type="entry name" value="S4"/>
    <property type="match status" value="1"/>
</dbReference>
<protein>
    <recommendedName>
        <fullName evidence="5">Pseudouridine synthase</fullName>
        <ecNumber evidence="5">5.4.99.-</ecNumber>
    </recommendedName>
</protein>
<dbReference type="PANTHER" id="PTHR47683:SF2">
    <property type="entry name" value="RNA-BINDING S4 DOMAIN-CONTAINING PROTEIN"/>
    <property type="match status" value="1"/>
</dbReference>
<dbReference type="CDD" id="cd00165">
    <property type="entry name" value="S4"/>
    <property type="match status" value="1"/>
</dbReference>
<keyword evidence="2 4" id="KW-0694">RNA-binding</keyword>
<name>A0A1G6LNL8_9BACL</name>
<comment type="similarity">
    <text evidence="1 5">Belongs to the pseudouridine synthase RsuA family.</text>
</comment>
<dbReference type="InterPro" id="IPR020094">
    <property type="entry name" value="TruA/RsuA/RluB/E/F_N"/>
</dbReference>
<organism evidence="7 8">
    <name type="scientific">Melghirimyces thermohalophilus</name>
    <dbReference type="NCBI Taxonomy" id="1236220"/>
    <lineage>
        <taxon>Bacteria</taxon>
        <taxon>Bacillati</taxon>
        <taxon>Bacillota</taxon>
        <taxon>Bacilli</taxon>
        <taxon>Bacillales</taxon>
        <taxon>Thermoactinomycetaceae</taxon>
        <taxon>Melghirimyces</taxon>
    </lineage>
</organism>
<dbReference type="Gene3D" id="3.10.290.10">
    <property type="entry name" value="RNA-binding S4 domain"/>
    <property type="match status" value="1"/>
</dbReference>
<dbReference type="InterPro" id="IPR042092">
    <property type="entry name" value="PsdUridine_s_RsuA/RluB/E/F_cat"/>
</dbReference>
<evidence type="ECO:0000256" key="3">
    <source>
        <dbReference type="ARBA" id="ARBA00023235"/>
    </source>
</evidence>
<dbReference type="OrthoDB" id="9807213at2"/>
<reference evidence="7 8" key="1">
    <citation type="submission" date="2016-10" db="EMBL/GenBank/DDBJ databases">
        <authorList>
            <person name="de Groot N.N."/>
        </authorList>
    </citation>
    <scope>NUCLEOTIDE SEQUENCE [LARGE SCALE GENOMIC DNA]</scope>
    <source>
        <strain evidence="7 8">DSM 45514</strain>
    </source>
</reference>
<dbReference type="InterPro" id="IPR000748">
    <property type="entry name" value="PsdUridine_synth_RsuA/RluB/E/F"/>
</dbReference>
<dbReference type="CDD" id="cd02870">
    <property type="entry name" value="PseudoU_synth_RsuA_like"/>
    <property type="match status" value="1"/>
</dbReference>
<keyword evidence="8" id="KW-1185">Reference proteome</keyword>
<feature type="domain" description="RNA-binding S4" evidence="6">
    <location>
        <begin position="2"/>
        <end position="61"/>
    </location>
</feature>
<dbReference type="InterPro" id="IPR002942">
    <property type="entry name" value="S4_RNA-bd"/>
</dbReference>
<dbReference type="GO" id="GO:0000455">
    <property type="term" value="P:enzyme-directed rRNA pseudouridine synthesis"/>
    <property type="evidence" value="ECO:0007669"/>
    <property type="project" value="UniProtKB-ARBA"/>
</dbReference>
<dbReference type="AlphaFoldDB" id="A0A1G6LNL8"/>